<dbReference type="InterPro" id="IPR012341">
    <property type="entry name" value="6hp_glycosidase-like_sf"/>
</dbReference>
<dbReference type="Proteomes" id="UP000887574">
    <property type="component" value="Unplaced"/>
</dbReference>
<dbReference type="GO" id="GO:0046872">
    <property type="term" value="F:metal ion binding"/>
    <property type="evidence" value="ECO:0007669"/>
    <property type="project" value="UniProtKB-KW"/>
</dbReference>
<feature type="binding site" evidence="2">
    <location>
        <position position="333"/>
    </location>
    <ligand>
        <name>Zn(2+)</name>
        <dbReference type="ChEBI" id="CHEBI:29105"/>
    </ligand>
</feature>
<dbReference type="WBParaSite" id="jg20130">
    <property type="protein sequence ID" value="jg20130"/>
    <property type="gene ID" value="jg20130"/>
</dbReference>
<sequence length="422" mass="47481">MEISFHTSHKRYLPNPYWNKAEELAEIVTDTWLEKNIKHVMHRLSNRPVFLSVEESNESGPYTGVGGIGYSFLRCAKLIQWFSPEKCVENCNNFLRMQMSHSQDVVNDRSARYLTGDLGLLTIQTISDCIGKKSTTEAIVKIRKMVDHFVSSSSRSAVEDELFNGRAGFLASILTLRFETGCEVISDVAVCQILEVIIKSGRMNSMRNKSPHPLTFYWHDKEYLGAAHGLSGILQILFGFWDLLDDSSKQDVVETLDWLLSTQSEDGNFPSSTSRIGSGNYELVHWCHGAAGVIHLLISAYIVLEKDKYLQAARKCAECIWLKGILRKGPGICHGVSGNAYAFLLMYRLTQEENFVLRAKSFAAIMMNSGYQKLARTPDAPLSLFEGWAGSLCFLSDLANPMFAQFPMVPIPFNRRENTEST</sequence>
<dbReference type="InterPro" id="IPR007822">
    <property type="entry name" value="LANC-like"/>
</dbReference>
<evidence type="ECO:0000313" key="4">
    <source>
        <dbReference type="WBParaSite" id="jg20130"/>
    </source>
</evidence>
<evidence type="ECO:0000256" key="1">
    <source>
        <dbReference type="ARBA" id="ARBA00007179"/>
    </source>
</evidence>
<dbReference type="AlphaFoldDB" id="A0A915DI62"/>
<dbReference type="InterPro" id="IPR020464">
    <property type="entry name" value="LanC-like_prot_euk"/>
</dbReference>
<accession>A0A915DI62</accession>
<dbReference type="PRINTS" id="PR01950">
    <property type="entry name" value="LANCSUPER"/>
</dbReference>
<dbReference type="PANTHER" id="PTHR12736">
    <property type="entry name" value="LANC-LIKE PROTEIN"/>
    <property type="match status" value="1"/>
</dbReference>
<evidence type="ECO:0000313" key="3">
    <source>
        <dbReference type="Proteomes" id="UP000887574"/>
    </source>
</evidence>
<comment type="similarity">
    <text evidence="1">Belongs to the LanC-like protein family.</text>
</comment>
<dbReference type="Pfam" id="PF05147">
    <property type="entry name" value="LANC_like"/>
    <property type="match status" value="1"/>
</dbReference>
<feature type="binding site" evidence="2">
    <location>
        <position position="334"/>
    </location>
    <ligand>
        <name>Zn(2+)</name>
        <dbReference type="ChEBI" id="CHEBI:29105"/>
    </ligand>
</feature>
<evidence type="ECO:0000256" key="2">
    <source>
        <dbReference type="PIRSR" id="PIRSR607822-1"/>
    </source>
</evidence>
<proteinExistence type="inferred from homology"/>
<dbReference type="SUPFAM" id="SSF158745">
    <property type="entry name" value="LanC-like"/>
    <property type="match status" value="1"/>
</dbReference>
<feature type="binding site" evidence="2">
    <location>
        <position position="287"/>
    </location>
    <ligand>
        <name>Zn(2+)</name>
        <dbReference type="ChEBI" id="CHEBI:29105"/>
    </ligand>
</feature>
<keyword evidence="2" id="KW-0862">Zinc</keyword>
<dbReference type="CDD" id="cd04794">
    <property type="entry name" value="euk_LANCL"/>
    <property type="match status" value="1"/>
</dbReference>
<organism evidence="3 4">
    <name type="scientific">Ditylenchus dipsaci</name>
    <dbReference type="NCBI Taxonomy" id="166011"/>
    <lineage>
        <taxon>Eukaryota</taxon>
        <taxon>Metazoa</taxon>
        <taxon>Ecdysozoa</taxon>
        <taxon>Nematoda</taxon>
        <taxon>Chromadorea</taxon>
        <taxon>Rhabditida</taxon>
        <taxon>Tylenchina</taxon>
        <taxon>Tylenchomorpha</taxon>
        <taxon>Sphaerularioidea</taxon>
        <taxon>Anguinidae</taxon>
        <taxon>Anguininae</taxon>
        <taxon>Ditylenchus</taxon>
    </lineage>
</organism>
<dbReference type="SMART" id="SM01260">
    <property type="entry name" value="LANC_like"/>
    <property type="match status" value="1"/>
</dbReference>
<dbReference type="Gene3D" id="1.50.10.10">
    <property type="match status" value="1"/>
</dbReference>
<keyword evidence="3" id="KW-1185">Reference proteome</keyword>
<dbReference type="GO" id="GO:0005886">
    <property type="term" value="C:plasma membrane"/>
    <property type="evidence" value="ECO:0007669"/>
    <property type="project" value="TreeGrafter"/>
</dbReference>
<dbReference type="GO" id="GO:0005975">
    <property type="term" value="P:carbohydrate metabolic process"/>
    <property type="evidence" value="ECO:0007669"/>
    <property type="project" value="InterPro"/>
</dbReference>
<name>A0A915DI62_9BILA</name>
<dbReference type="PANTHER" id="PTHR12736:SF7">
    <property type="entry name" value="LANC-LIKE PROTEIN 3"/>
    <property type="match status" value="1"/>
</dbReference>
<reference evidence="4" key="1">
    <citation type="submission" date="2022-11" db="UniProtKB">
        <authorList>
            <consortium name="WormBaseParasite"/>
        </authorList>
    </citation>
    <scope>IDENTIFICATION</scope>
</reference>
<keyword evidence="2" id="KW-0479">Metal-binding</keyword>
<dbReference type="GO" id="GO:0031179">
    <property type="term" value="P:peptide modification"/>
    <property type="evidence" value="ECO:0007669"/>
    <property type="project" value="InterPro"/>
</dbReference>
<protein>
    <submittedName>
        <fullName evidence="4">Uncharacterized protein</fullName>
    </submittedName>
</protein>
<dbReference type="PRINTS" id="PR01951">
    <property type="entry name" value="LANCEUKARYTE"/>
</dbReference>